<keyword evidence="5" id="KW-0486">Methionine biosynthesis</keyword>
<comment type="catalytic activity">
    <reaction evidence="3">
        <text>5-(methylsulfanyl)-alpha-D-ribose 1-phosphate = 5-(methylsulfanyl)-D-ribulose 1-phosphate</text>
        <dbReference type="Rhea" id="RHEA:19989"/>
        <dbReference type="ChEBI" id="CHEBI:58533"/>
        <dbReference type="ChEBI" id="CHEBI:58548"/>
        <dbReference type="EC" id="5.3.1.23"/>
    </reaction>
    <physiologicalReaction direction="left-to-right" evidence="3">
        <dbReference type="Rhea" id="RHEA:19990"/>
    </physiologicalReaction>
</comment>
<dbReference type="Gene3D" id="1.20.120.420">
    <property type="entry name" value="translation initiation factor eif-2b, domain 1"/>
    <property type="match status" value="1"/>
</dbReference>
<dbReference type="InterPro" id="IPR027363">
    <property type="entry name" value="M1Pi_N"/>
</dbReference>
<feature type="binding site" evidence="5">
    <location>
        <position position="187"/>
    </location>
    <ligand>
        <name>substrate</name>
    </ligand>
</feature>
<evidence type="ECO:0000256" key="4">
    <source>
        <dbReference type="ARBA" id="ARBA00058145"/>
    </source>
</evidence>
<feature type="binding site" evidence="5">
    <location>
        <position position="87"/>
    </location>
    <ligand>
        <name>substrate</name>
    </ligand>
</feature>
<evidence type="ECO:0000256" key="3">
    <source>
        <dbReference type="ARBA" id="ARBA00051169"/>
    </source>
</evidence>
<dbReference type="InterPro" id="IPR000649">
    <property type="entry name" value="IF-2B-related"/>
</dbReference>
<comment type="function">
    <text evidence="4">Catalyzes the interconversion of methylthioribose-1-phosphate (MTR-1-P) into methylthioribulose-1-phosphate (MTRu-1-P). Also catalyzes the interconversion of 5-deoxyribose 1-phosphate and 5-deoxyribulose 1-phosphate. Part of a bifunctional DHAP-shunt salvage pathway for SAM by-products.</text>
</comment>
<evidence type="ECO:0000256" key="5">
    <source>
        <dbReference type="HAMAP-Rule" id="MF_01678"/>
    </source>
</evidence>
<dbReference type="PANTHER" id="PTHR43475:SF1">
    <property type="entry name" value="METHYLTHIORIBOSE-1-PHOSPHATE ISOMERASE"/>
    <property type="match status" value="1"/>
</dbReference>
<name>A0AAW7XGE5_9GAMM</name>
<dbReference type="PANTHER" id="PTHR43475">
    <property type="entry name" value="METHYLTHIORIBOSE-1-PHOSPHATE ISOMERASE"/>
    <property type="match status" value="1"/>
</dbReference>
<dbReference type="RefSeq" id="WP_303547932.1">
    <property type="nucleotide sequence ID" value="NZ_JAUOPG010000001.1"/>
</dbReference>
<dbReference type="EMBL" id="JAUOPG010000001">
    <property type="protein sequence ID" value="MDO6451950.1"/>
    <property type="molecule type" value="Genomic_DNA"/>
</dbReference>
<feature type="binding site" evidence="5">
    <location>
        <begin position="238"/>
        <end position="239"/>
    </location>
    <ligand>
        <name>substrate</name>
    </ligand>
</feature>
<comment type="caution">
    <text evidence="6">The sequence shown here is derived from an EMBL/GenBank/DDBJ whole genome shotgun (WGS) entry which is preliminary data.</text>
</comment>
<dbReference type="InterPro" id="IPR005251">
    <property type="entry name" value="IF-M1Pi"/>
</dbReference>
<dbReference type="FunFam" id="1.20.120.420:FF:000003">
    <property type="entry name" value="Methylthioribose-1-phosphate isomerase"/>
    <property type="match status" value="1"/>
</dbReference>
<feature type="active site" description="Proton donor" evidence="5">
    <location>
        <position position="228"/>
    </location>
</feature>
<dbReference type="InterPro" id="IPR011559">
    <property type="entry name" value="Initiation_fac_2B_a/b/d"/>
</dbReference>
<protein>
    <recommendedName>
        <fullName evidence="5">Methylthioribose-1-phosphate isomerase</fullName>
        <shortName evidence="5">M1Pi</shortName>
        <shortName evidence="5">MTR-1-P isomerase</shortName>
        <ecNumber evidence="5">5.3.1.23</ecNumber>
    </recommendedName>
    <alternativeName>
        <fullName evidence="5">S-methyl-5-thioribose-1-phosphate isomerase</fullName>
    </alternativeName>
</protein>
<dbReference type="GO" id="GO:0019509">
    <property type="term" value="P:L-methionine salvage from methylthioadenosine"/>
    <property type="evidence" value="ECO:0007669"/>
    <property type="project" value="UniProtKB-UniRule"/>
</dbReference>
<organism evidence="6 7">
    <name type="scientific">Neptunomonas phycophila</name>
    <dbReference type="NCBI Taxonomy" id="1572645"/>
    <lineage>
        <taxon>Bacteria</taxon>
        <taxon>Pseudomonadati</taxon>
        <taxon>Pseudomonadota</taxon>
        <taxon>Gammaproteobacteria</taxon>
        <taxon>Oceanospirillales</taxon>
        <taxon>Oceanospirillaceae</taxon>
        <taxon>Neptunomonas</taxon>
    </lineage>
</organism>
<dbReference type="Pfam" id="PF01008">
    <property type="entry name" value="IF-2B"/>
    <property type="match status" value="1"/>
</dbReference>
<dbReference type="EC" id="5.3.1.23" evidence="5"/>
<dbReference type="NCBIfam" id="TIGR00524">
    <property type="entry name" value="eIF-2B_rel"/>
    <property type="match status" value="1"/>
</dbReference>
<dbReference type="NCBIfam" id="NF004326">
    <property type="entry name" value="PRK05720.1"/>
    <property type="match status" value="1"/>
</dbReference>
<keyword evidence="5" id="KW-0028">Amino-acid biosynthesis</keyword>
<dbReference type="SUPFAM" id="SSF100950">
    <property type="entry name" value="NagB/RpiA/CoA transferase-like"/>
    <property type="match status" value="1"/>
</dbReference>
<comment type="catalytic activity">
    <reaction evidence="2">
        <text>5-deoxy-alpha-D-ribose 1-phosphate = 5-deoxy-D-ribulose 1-phosphate</text>
        <dbReference type="Rhea" id="RHEA:61296"/>
        <dbReference type="ChEBI" id="CHEBI:58749"/>
        <dbReference type="ChEBI" id="CHEBI:144504"/>
    </reaction>
    <physiologicalReaction direction="left-to-right" evidence="2">
        <dbReference type="Rhea" id="RHEA:61297"/>
    </physiologicalReaction>
</comment>
<dbReference type="Gene3D" id="3.40.50.10470">
    <property type="entry name" value="Translation initiation factor eif-2b, domain 2"/>
    <property type="match status" value="1"/>
</dbReference>
<comment type="pathway">
    <text evidence="5">Amino-acid biosynthesis; L-methionine biosynthesis via salvage pathway; L-methionine from S-methyl-5-thio-alpha-D-ribose 1-phosphate: step 1/6.</text>
</comment>
<evidence type="ECO:0000313" key="7">
    <source>
        <dbReference type="Proteomes" id="UP001169862"/>
    </source>
</evidence>
<dbReference type="AlphaFoldDB" id="A0AAW7XGE5"/>
<dbReference type="InterPro" id="IPR042529">
    <property type="entry name" value="IF_2B-like_C"/>
</dbReference>
<evidence type="ECO:0000313" key="6">
    <source>
        <dbReference type="EMBL" id="MDO6451950.1"/>
    </source>
</evidence>
<accession>A0AAW7XGE5</accession>
<evidence type="ECO:0000256" key="1">
    <source>
        <dbReference type="ARBA" id="ARBA00023235"/>
    </source>
</evidence>
<feature type="site" description="Transition state stabilizer" evidence="5">
    <location>
        <position position="148"/>
    </location>
</feature>
<proteinExistence type="inferred from homology"/>
<evidence type="ECO:0000256" key="2">
    <source>
        <dbReference type="ARBA" id="ARBA00050906"/>
    </source>
</evidence>
<dbReference type="GO" id="GO:0046523">
    <property type="term" value="F:S-methyl-5-thioribose-1-phosphate isomerase activity"/>
    <property type="evidence" value="ECO:0007669"/>
    <property type="project" value="UniProtKB-UniRule"/>
</dbReference>
<dbReference type="InterPro" id="IPR037171">
    <property type="entry name" value="NagB/RpiA_transferase-like"/>
</dbReference>
<feature type="binding site" evidence="5">
    <location>
        <begin position="49"/>
        <end position="51"/>
    </location>
    <ligand>
        <name>substrate</name>
    </ligand>
</feature>
<dbReference type="Proteomes" id="UP001169862">
    <property type="component" value="Unassembled WGS sequence"/>
</dbReference>
<gene>
    <name evidence="5 6" type="primary">mtnA</name>
    <name evidence="6" type="ORF">Q4490_00100</name>
</gene>
<sequence>MHNLQATSIRYLDGQLWVLDQHQLPHQESWLLCQSVDDMVNMIQHLQVRGAPLIGIAASLLLGHLAASKSYTLEQLREAAETLRAARPTAVNLMNNMDSMLAVLHSQGIEYLPQEAERLFNEDVALCNAIAQHGAPLLGNNSNVLTHCNTGSLATVGVGTAIGVIQAAHAQGKNIHVYVDETRPLLQGGRLTTWEMKKHGIPHTLICDNMAALLMREGKVDAVLVGADRIAANGDFANKVGTYSLAVNAHYHHVPFYVVAPYTTVDTECPDGNGIPIEERAAAEVQGVSGHFGSVNWSPEETPVFNPAFDVTPANLVTGWILDTGVYTQSDVASGVLKAALQSDGKTL</sequence>
<reference evidence="6" key="1">
    <citation type="submission" date="2023-07" db="EMBL/GenBank/DDBJ databases">
        <title>Genome content predicts the carbon catabolic preferences of heterotrophic bacteria.</title>
        <authorList>
            <person name="Gralka M."/>
        </authorList>
    </citation>
    <scope>NUCLEOTIDE SEQUENCE</scope>
    <source>
        <strain evidence="6">I2M16</strain>
    </source>
</reference>
<dbReference type="FunFam" id="3.40.50.10470:FF:000006">
    <property type="entry name" value="Methylthioribose-1-phosphate isomerase"/>
    <property type="match status" value="1"/>
</dbReference>
<dbReference type="HAMAP" id="MF_01678">
    <property type="entry name" value="Salvage_MtnA"/>
    <property type="match status" value="1"/>
</dbReference>
<comment type="similarity">
    <text evidence="5">Belongs to the EIF-2B alpha/beta/delta subunits family. MtnA subfamily.</text>
</comment>
<keyword evidence="1 5" id="KW-0413">Isomerase</keyword>
<dbReference type="NCBIfam" id="TIGR00512">
    <property type="entry name" value="salvage_mtnA"/>
    <property type="match status" value="1"/>
</dbReference>